<dbReference type="InterPro" id="IPR011545">
    <property type="entry name" value="DEAD/DEAH_box_helicase_dom"/>
</dbReference>
<feature type="compositionally biased region" description="Pro residues" evidence="7">
    <location>
        <begin position="1"/>
        <end position="11"/>
    </location>
</feature>
<dbReference type="SUPFAM" id="SSF52540">
    <property type="entry name" value="P-loop containing nucleoside triphosphate hydrolases"/>
    <property type="match status" value="1"/>
</dbReference>
<dbReference type="EC" id="3.6.4.13" evidence="1"/>
<sequence length="143" mass="14841">AAPPPPPPPASKPSRASAASSLNMDDATQRQSYYAAYHQRPAELDSSRSLPSSLTSAPSGHIFAASDASKQAGGFSDLPLHASLLSSLADTFSLSSPTLIQAEACRSLLGKGRRNLFVQSETGSGKTLAYLLPVLQSLAVSKD</sequence>
<dbReference type="Proteomes" id="UP001165060">
    <property type="component" value="Unassembled WGS sequence"/>
</dbReference>
<keyword evidence="5" id="KW-0067">ATP-binding</keyword>
<dbReference type="Pfam" id="PF00270">
    <property type="entry name" value="DEAD"/>
    <property type="match status" value="1"/>
</dbReference>
<dbReference type="EMBL" id="BRYB01006813">
    <property type="protein sequence ID" value="GMI57395.1"/>
    <property type="molecule type" value="Genomic_DNA"/>
</dbReference>
<evidence type="ECO:0000256" key="5">
    <source>
        <dbReference type="ARBA" id="ARBA00022840"/>
    </source>
</evidence>
<evidence type="ECO:0000256" key="6">
    <source>
        <dbReference type="PROSITE-ProRule" id="PRU00552"/>
    </source>
</evidence>
<keyword evidence="10" id="KW-1185">Reference proteome</keyword>
<dbReference type="InterPro" id="IPR027417">
    <property type="entry name" value="P-loop_NTPase"/>
</dbReference>
<dbReference type="PROSITE" id="PS51195">
    <property type="entry name" value="Q_MOTIF"/>
    <property type="match status" value="1"/>
</dbReference>
<proteinExistence type="predicted"/>
<feature type="region of interest" description="Disordered" evidence="7">
    <location>
        <begin position="1"/>
        <end position="24"/>
    </location>
</feature>
<evidence type="ECO:0000313" key="9">
    <source>
        <dbReference type="EMBL" id="GMI57395.1"/>
    </source>
</evidence>
<dbReference type="PANTHER" id="PTHR47963">
    <property type="entry name" value="DEAD-BOX ATP-DEPENDENT RNA HELICASE 47, MITOCHONDRIAL"/>
    <property type="match status" value="1"/>
</dbReference>
<keyword evidence="2" id="KW-0547">Nucleotide-binding</keyword>
<keyword evidence="4" id="KW-0347">Helicase</keyword>
<name>A0ABQ6ND26_9STRA</name>
<evidence type="ECO:0000256" key="3">
    <source>
        <dbReference type="ARBA" id="ARBA00022801"/>
    </source>
</evidence>
<organism evidence="9 10">
    <name type="scientific">Tetraparma gracilis</name>
    <dbReference type="NCBI Taxonomy" id="2962635"/>
    <lineage>
        <taxon>Eukaryota</taxon>
        <taxon>Sar</taxon>
        <taxon>Stramenopiles</taxon>
        <taxon>Ochrophyta</taxon>
        <taxon>Bolidophyceae</taxon>
        <taxon>Parmales</taxon>
        <taxon>Triparmaceae</taxon>
        <taxon>Tetraparma</taxon>
    </lineage>
</organism>
<accession>A0ABQ6ND26</accession>
<evidence type="ECO:0000256" key="4">
    <source>
        <dbReference type="ARBA" id="ARBA00022806"/>
    </source>
</evidence>
<dbReference type="InterPro" id="IPR014014">
    <property type="entry name" value="RNA_helicase_DEAD_Q_motif"/>
</dbReference>
<reference evidence="9 10" key="1">
    <citation type="journal article" date="2023" name="Commun. Biol.">
        <title>Genome analysis of Parmales, the sister group of diatoms, reveals the evolutionary specialization of diatoms from phago-mixotrophs to photoautotrophs.</title>
        <authorList>
            <person name="Ban H."/>
            <person name="Sato S."/>
            <person name="Yoshikawa S."/>
            <person name="Yamada K."/>
            <person name="Nakamura Y."/>
            <person name="Ichinomiya M."/>
            <person name="Sato N."/>
            <person name="Blanc-Mathieu R."/>
            <person name="Endo H."/>
            <person name="Kuwata A."/>
            <person name="Ogata H."/>
        </authorList>
    </citation>
    <scope>NUCLEOTIDE SEQUENCE [LARGE SCALE GENOMIC DNA]</scope>
</reference>
<evidence type="ECO:0000256" key="1">
    <source>
        <dbReference type="ARBA" id="ARBA00012552"/>
    </source>
</evidence>
<comment type="caution">
    <text evidence="9">The sequence shown here is derived from an EMBL/GenBank/DDBJ whole genome shotgun (WGS) entry which is preliminary data.</text>
</comment>
<dbReference type="InterPro" id="IPR050547">
    <property type="entry name" value="DEAD_box_RNA_helicases"/>
</dbReference>
<feature type="non-terminal residue" evidence="9">
    <location>
        <position position="1"/>
    </location>
</feature>
<evidence type="ECO:0000256" key="2">
    <source>
        <dbReference type="ARBA" id="ARBA00022741"/>
    </source>
</evidence>
<protein>
    <recommendedName>
        <fullName evidence="1">RNA helicase</fullName>
        <ecNumber evidence="1">3.6.4.13</ecNumber>
    </recommendedName>
</protein>
<feature type="domain" description="DEAD-box RNA helicase Q" evidence="8">
    <location>
        <begin position="73"/>
        <end position="102"/>
    </location>
</feature>
<feature type="short sequence motif" description="Q motif" evidence="6">
    <location>
        <begin position="73"/>
        <end position="102"/>
    </location>
</feature>
<evidence type="ECO:0000256" key="7">
    <source>
        <dbReference type="SAM" id="MobiDB-lite"/>
    </source>
</evidence>
<evidence type="ECO:0000259" key="8">
    <source>
        <dbReference type="PROSITE" id="PS51195"/>
    </source>
</evidence>
<evidence type="ECO:0000313" key="10">
    <source>
        <dbReference type="Proteomes" id="UP001165060"/>
    </source>
</evidence>
<dbReference type="Gene3D" id="3.40.50.300">
    <property type="entry name" value="P-loop containing nucleotide triphosphate hydrolases"/>
    <property type="match status" value="1"/>
</dbReference>
<keyword evidence="3" id="KW-0378">Hydrolase</keyword>
<feature type="non-terminal residue" evidence="9">
    <location>
        <position position="143"/>
    </location>
</feature>
<dbReference type="PANTHER" id="PTHR47963:SF8">
    <property type="entry name" value="ATP-DEPENDENT RNA HELICASE DEAD"/>
    <property type="match status" value="1"/>
</dbReference>
<gene>
    <name evidence="9" type="ORF">TeGR_g517</name>
</gene>
<feature type="compositionally biased region" description="Low complexity" evidence="7">
    <location>
        <begin position="12"/>
        <end position="21"/>
    </location>
</feature>